<dbReference type="InterPro" id="IPR050231">
    <property type="entry name" value="Iron_ascorbate_oxido_reductase"/>
</dbReference>
<feature type="domain" description="Fe2OG dioxygenase" evidence="3">
    <location>
        <begin position="214"/>
        <end position="323"/>
    </location>
</feature>
<dbReference type="InterPro" id="IPR005123">
    <property type="entry name" value="Oxoglu/Fe-dep_dioxygenase_dom"/>
</dbReference>
<dbReference type="InterPro" id="IPR044861">
    <property type="entry name" value="IPNS-like_FE2OG_OXY"/>
</dbReference>
<evidence type="ECO:0000256" key="1">
    <source>
        <dbReference type="RuleBase" id="RU003682"/>
    </source>
</evidence>
<dbReference type="GO" id="GO:0046872">
    <property type="term" value="F:metal ion binding"/>
    <property type="evidence" value="ECO:0007669"/>
    <property type="project" value="UniProtKB-KW"/>
</dbReference>
<protein>
    <recommendedName>
        <fullName evidence="3">Fe2OG dioxygenase domain-containing protein</fullName>
    </recommendedName>
</protein>
<sequence length="354" mass="40115">MEDASKAPAAAEGKAEKKEVAAQGAEEERRTEMRKKMAVATVDMSQPDAREQFNRSLQETGFAVLVNHGIKRADIDGLYDEWKAFMVGLDAKRREAFEACKAAGEEDEEKCQKAGWAAISDYLRNKTRFDGYFPMDLAETAAQAKVRDIKHYYHLYFPDGRYPEAVSSAAREIFEQLWELGLKLMKWIDDGINEATWGKLRKQDMASLVDTCSKEQTLFRILHYPSYDDSHQEPGAVRAAAHEDINHITLLPVGSSKGLQLYGKEEQKWFDVPFEKESIIINIGDMLQELTDFHFKSTTHRVIKMAGEPEGQDRMSSPMFIHAKPSCFLSERVGAASQYLCQRLTQLDANNKGN</sequence>
<comment type="similarity">
    <text evidence="1">Belongs to the iron/ascorbate-dependent oxidoreductase family.</text>
</comment>
<dbReference type="PANTHER" id="PTHR47990">
    <property type="entry name" value="2-OXOGLUTARATE (2OG) AND FE(II)-DEPENDENT OXYGENASE SUPERFAMILY PROTEIN-RELATED"/>
    <property type="match status" value="1"/>
</dbReference>
<dbReference type="InterPro" id="IPR027443">
    <property type="entry name" value="IPNS-like_sf"/>
</dbReference>
<feature type="region of interest" description="Disordered" evidence="2">
    <location>
        <begin position="1"/>
        <end position="36"/>
    </location>
</feature>
<dbReference type="Gene3D" id="2.60.120.330">
    <property type="entry name" value="B-lactam Antibiotic, Isopenicillin N Synthase, Chain"/>
    <property type="match status" value="1"/>
</dbReference>
<dbReference type="SUPFAM" id="SSF51197">
    <property type="entry name" value="Clavaminate synthase-like"/>
    <property type="match status" value="1"/>
</dbReference>
<feature type="compositionally biased region" description="Low complexity" evidence="2">
    <location>
        <begin position="1"/>
        <end position="12"/>
    </location>
</feature>
<evidence type="ECO:0000256" key="2">
    <source>
        <dbReference type="SAM" id="MobiDB-lite"/>
    </source>
</evidence>
<keyword evidence="1" id="KW-0408">Iron</keyword>
<feature type="compositionally biased region" description="Basic and acidic residues" evidence="2">
    <location>
        <begin position="13"/>
        <end position="35"/>
    </location>
</feature>
<accession>A0A7S1W8B6</accession>
<gene>
    <name evidence="4" type="ORF">ACAT0790_LOCUS33269</name>
</gene>
<name>A0A7S1W8B6_ALECA</name>
<dbReference type="EMBL" id="HBGE01055207">
    <property type="protein sequence ID" value="CAD9154128.1"/>
    <property type="molecule type" value="Transcribed_RNA"/>
</dbReference>
<keyword evidence="1" id="KW-0479">Metal-binding</keyword>
<keyword evidence="1" id="KW-0560">Oxidoreductase</keyword>
<dbReference type="Pfam" id="PF03171">
    <property type="entry name" value="2OG-FeII_Oxy"/>
    <property type="match status" value="1"/>
</dbReference>
<dbReference type="AlphaFoldDB" id="A0A7S1W8B6"/>
<dbReference type="PROSITE" id="PS51471">
    <property type="entry name" value="FE2OG_OXY"/>
    <property type="match status" value="1"/>
</dbReference>
<organism evidence="4">
    <name type="scientific">Alexandrium catenella</name>
    <name type="common">Red tide dinoflagellate</name>
    <name type="synonym">Gonyaulax catenella</name>
    <dbReference type="NCBI Taxonomy" id="2925"/>
    <lineage>
        <taxon>Eukaryota</taxon>
        <taxon>Sar</taxon>
        <taxon>Alveolata</taxon>
        <taxon>Dinophyceae</taxon>
        <taxon>Gonyaulacales</taxon>
        <taxon>Pyrocystaceae</taxon>
        <taxon>Alexandrium</taxon>
    </lineage>
</organism>
<evidence type="ECO:0000313" key="4">
    <source>
        <dbReference type="EMBL" id="CAD9154128.1"/>
    </source>
</evidence>
<evidence type="ECO:0000259" key="3">
    <source>
        <dbReference type="PROSITE" id="PS51471"/>
    </source>
</evidence>
<proteinExistence type="inferred from homology"/>
<dbReference type="GO" id="GO:0016491">
    <property type="term" value="F:oxidoreductase activity"/>
    <property type="evidence" value="ECO:0007669"/>
    <property type="project" value="UniProtKB-KW"/>
</dbReference>
<reference evidence="4" key="1">
    <citation type="submission" date="2021-01" db="EMBL/GenBank/DDBJ databases">
        <authorList>
            <person name="Corre E."/>
            <person name="Pelletier E."/>
            <person name="Niang G."/>
            <person name="Scheremetjew M."/>
            <person name="Finn R."/>
            <person name="Kale V."/>
            <person name="Holt S."/>
            <person name="Cochrane G."/>
            <person name="Meng A."/>
            <person name="Brown T."/>
            <person name="Cohen L."/>
        </authorList>
    </citation>
    <scope>NUCLEOTIDE SEQUENCE</scope>
    <source>
        <strain evidence="4">OF101</strain>
    </source>
</reference>